<sequence length="355" mass="38940">MKPDREHADFINTMDAIPDNAIDFELSPGASISGKITANGQPYAGAKVSAFSTQTNSWGSTKTLSDGTYLIEGIDTVNDFIIEAARSSDSAPFYYNTNSTTRERAFASMVSTVDERHRTGIDLEINDFEIIGGLVKDQKSKPLSGIWISVWSEIQQSGFGTFTKEDGSFLIEDLPKSSDYQVTAEPDVSLPYISQTKTSISSNNSSIVFTLYTGWTLSGKVLDIHGNGINAAEIELKSISKQINRWIITQSDGTFTIKGLANAKDYILSVISSDSSSYVAYHEYAMAIESNISKTIVLQIGESIKGHVYQEDGSTPLSNIIITAFSSSQMRWVRPVQITMAFTKSKTSPMHLIMY</sequence>
<evidence type="ECO:0000313" key="2">
    <source>
        <dbReference type="Proteomes" id="UP000189670"/>
    </source>
</evidence>
<dbReference type="SUPFAM" id="SSF49452">
    <property type="entry name" value="Starch-binding domain-like"/>
    <property type="match status" value="1"/>
</dbReference>
<organism evidence="1 2">
    <name type="scientific">Candidatus Magnetoglobus multicellularis str. Araruama</name>
    <dbReference type="NCBI Taxonomy" id="890399"/>
    <lineage>
        <taxon>Bacteria</taxon>
        <taxon>Pseudomonadati</taxon>
        <taxon>Thermodesulfobacteriota</taxon>
        <taxon>Desulfobacteria</taxon>
        <taxon>Desulfobacterales</taxon>
        <taxon>Desulfobacteraceae</taxon>
        <taxon>Candidatus Magnetoglobus</taxon>
    </lineage>
</organism>
<dbReference type="EMBL" id="ATBP01000400">
    <property type="protein sequence ID" value="ETR70586.1"/>
    <property type="molecule type" value="Genomic_DNA"/>
</dbReference>
<dbReference type="SUPFAM" id="SSF49464">
    <property type="entry name" value="Carboxypeptidase regulatory domain-like"/>
    <property type="match status" value="1"/>
</dbReference>
<evidence type="ECO:0008006" key="3">
    <source>
        <dbReference type="Google" id="ProtNLM"/>
    </source>
</evidence>
<gene>
    <name evidence="1" type="ORF">OMM_03130</name>
</gene>
<name>A0A1V1P765_9BACT</name>
<reference evidence="2" key="1">
    <citation type="submission" date="2012-11" db="EMBL/GenBank/DDBJ databases">
        <authorList>
            <person name="Lucero-Rivera Y.E."/>
            <person name="Tovar-Ramirez D."/>
        </authorList>
    </citation>
    <scope>NUCLEOTIDE SEQUENCE [LARGE SCALE GENOMIC DNA]</scope>
    <source>
        <strain evidence="2">Araruama</strain>
    </source>
</reference>
<evidence type="ECO:0000313" key="1">
    <source>
        <dbReference type="EMBL" id="ETR70586.1"/>
    </source>
</evidence>
<accession>A0A1V1P765</accession>
<comment type="caution">
    <text evidence="1">The sequence shown here is derived from an EMBL/GenBank/DDBJ whole genome shotgun (WGS) entry which is preliminary data.</text>
</comment>
<proteinExistence type="predicted"/>
<dbReference type="GO" id="GO:0030246">
    <property type="term" value="F:carbohydrate binding"/>
    <property type="evidence" value="ECO:0007669"/>
    <property type="project" value="InterPro"/>
</dbReference>
<protein>
    <recommendedName>
        <fullName evidence="3">Carboxypeptidase regulatory-like domain-containing protein</fullName>
    </recommendedName>
</protein>
<dbReference type="Proteomes" id="UP000189670">
    <property type="component" value="Unassembled WGS sequence"/>
</dbReference>
<dbReference type="InterPro" id="IPR013784">
    <property type="entry name" value="Carb-bd-like_fold"/>
</dbReference>
<dbReference type="InterPro" id="IPR008969">
    <property type="entry name" value="CarboxyPept-like_regulatory"/>
</dbReference>
<dbReference type="AlphaFoldDB" id="A0A1V1P765"/>
<dbReference type="Gene3D" id="2.60.40.1120">
    <property type="entry name" value="Carboxypeptidase-like, regulatory domain"/>
    <property type="match status" value="1"/>
</dbReference>